<feature type="domain" description="N-acetyltransferase" evidence="1">
    <location>
        <begin position="7"/>
        <end position="150"/>
    </location>
</feature>
<dbReference type="EMBL" id="CP128400">
    <property type="protein sequence ID" value="WJW69238.1"/>
    <property type="molecule type" value="Genomic_DNA"/>
</dbReference>
<sequence length="310" mass="35733">MQPDLALQFRAGKLEDLPAVKEVCKDVWGGNDYMPFVWEERLSEPNIKVFVAEIEQQLAGLYCLKTMNESGLKTGWWSGVRVATPYKKLGLAYRLLEHAIDVVNQEEINVLRYSTAEDNIPMHRVAERFGFRLVASYSYAIGQKNIIPLPENTNITFRSLQPDELKLAWDFIINSREWQLDEGFHCDSWTWRKLELTDLQGKLARNAVTGGFEGDKLKALSVFNYDEWENQQEIFVSWLGGDVQTQAQLAQHLVHNAIAKPLEYSLVMMLPTNSDLDKVLEQTGFVLRSEDRMRLYELSLAVEKVRNRMV</sequence>
<dbReference type="Proteomes" id="UP000521676">
    <property type="component" value="Unassembled WGS sequence"/>
</dbReference>
<dbReference type="GO" id="GO:0016747">
    <property type="term" value="F:acyltransferase activity, transferring groups other than amino-acyl groups"/>
    <property type="evidence" value="ECO:0007669"/>
    <property type="project" value="InterPro"/>
</dbReference>
<dbReference type="Pfam" id="PF00583">
    <property type="entry name" value="Acetyltransf_1"/>
    <property type="match status" value="1"/>
</dbReference>
<reference evidence="3" key="2">
    <citation type="journal article" date="2024" name="Nature">
        <title>Anoxygenic phototroph of the Chloroflexota uses a type I reaction centre.</title>
        <authorList>
            <person name="Tsuji J.M."/>
            <person name="Shaw N.A."/>
            <person name="Nagashima S."/>
            <person name="Venkiteswaran J.J."/>
            <person name="Schiff S.L."/>
            <person name="Watanabe T."/>
            <person name="Fukui M."/>
            <person name="Hanada S."/>
            <person name="Tank M."/>
            <person name="Neufeld J.D."/>
        </authorList>
    </citation>
    <scope>NUCLEOTIDE SEQUENCE</scope>
    <source>
        <strain evidence="3">L227-S17</strain>
    </source>
</reference>
<dbReference type="CDD" id="cd04301">
    <property type="entry name" value="NAT_SF"/>
    <property type="match status" value="1"/>
</dbReference>
<dbReference type="InterPro" id="IPR000182">
    <property type="entry name" value="GNAT_dom"/>
</dbReference>
<name>A0A8T7M5B2_9CHLR</name>
<evidence type="ECO:0000313" key="2">
    <source>
        <dbReference type="EMBL" id="NWJ47320.1"/>
    </source>
</evidence>
<dbReference type="EMBL" id="JACATZ010000003">
    <property type="protein sequence ID" value="NWJ47320.1"/>
    <property type="molecule type" value="Genomic_DNA"/>
</dbReference>
<evidence type="ECO:0000313" key="5">
    <source>
        <dbReference type="Proteomes" id="UP001431572"/>
    </source>
</evidence>
<dbReference type="InterPro" id="IPR016181">
    <property type="entry name" value="Acyl_CoA_acyltransferase"/>
</dbReference>
<dbReference type="PROSITE" id="PS51186">
    <property type="entry name" value="GNAT"/>
    <property type="match status" value="1"/>
</dbReference>
<gene>
    <name evidence="2" type="ORF">HXX08_15785</name>
    <name evidence="3" type="ORF">OZ401_002838</name>
</gene>
<evidence type="ECO:0000313" key="3">
    <source>
        <dbReference type="EMBL" id="WJW69238.1"/>
    </source>
</evidence>
<evidence type="ECO:0000259" key="1">
    <source>
        <dbReference type="PROSITE" id="PS51186"/>
    </source>
</evidence>
<reference evidence="2 4" key="1">
    <citation type="submission" date="2020-06" db="EMBL/GenBank/DDBJ databases">
        <title>Anoxygenic phototrophic Chloroflexota member uses a Type I reaction center.</title>
        <authorList>
            <person name="Tsuji J.M."/>
            <person name="Shaw N.A."/>
            <person name="Nagashima S."/>
            <person name="Venkiteswaran J."/>
            <person name="Schiff S.L."/>
            <person name="Hanada S."/>
            <person name="Tank M."/>
            <person name="Neufeld J.D."/>
        </authorList>
    </citation>
    <scope>NUCLEOTIDE SEQUENCE [LARGE SCALE GENOMIC DNA]</scope>
    <source>
        <strain evidence="2">L227-S17</strain>
    </source>
</reference>
<dbReference type="AlphaFoldDB" id="A0A8T7M5B2"/>
<proteinExistence type="predicted"/>
<organism evidence="2 4">
    <name type="scientific">Candidatus Chlorohelix allophototropha</name>
    <dbReference type="NCBI Taxonomy" id="3003348"/>
    <lineage>
        <taxon>Bacteria</taxon>
        <taxon>Bacillati</taxon>
        <taxon>Chloroflexota</taxon>
        <taxon>Chloroflexia</taxon>
        <taxon>Candidatus Chloroheliales</taxon>
        <taxon>Candidatus Chloroheliaceae</taxon>
        <taxon>Candidatus Chlorohelix</taxon>
    </lineage>
</organism>
<accession>A0A8T7M5B2</accession>
<dbReference type="Proteomes" id="UP001431572">
    <property type="component" value="Chromosome 2"/>
</dbReference>
<keyword evidence="5" id="KW-1185">Reference proteome</keyword>
<dbReference type="RefSeq" id="WP_341471123.1">
    <property type="nucleotide sequence ID" value="NZ_CP128400.1"/>
</dbReference>
<dbReference type="Gene3D" id="3.40.630.30">
    <property type="match status" value="1"/>
</dbReference>
<dbReference type="PANTHER" id="PTHR47403:SF6">
    <property type="entry name" value="N-ACETYLTRANSFERASE DOMAIN-CONTAINING PROTEIN"/>
    <property type="match status" value="1"/>
</dbReference>
<dbReference type="PANTHER" id="PTHR47403">
    <property type="entry name" value="LOC100145250 PROTEIN"/>
    <property type="match status" value="1"/>
</dbReference>
<protein>
    <submittedName>
        <fullName evidence="2">GNAT family N-acetyltransferase</fullName>
    </submittedName>
</protein>
<evidence type="ECO:0000313" key="4">
    <source>
        <dbReference type="Proteomes" id="UP000521676"/>
    </source>
</evidence>
<dbReference type="SUPFAM" id="SSF55729">
    <property type="entry name" value="Acyl-CoA N-acyltransferases (Nat)"/>
    <property type="match status" value="1"/>
</dbReference>